<name>B9XJT6_PEDPL</name>
<proteinExistence type="predicted"/>
<dbReference type="SUPFAM" id="SSF53335">
    <property type="entry name" value="S-adenosyl-L-methionine-dependent methyltransferases"/>
    <property type="match status" value="1"/>
</dbReference>
<dbReference type="GO" id="GO:0032259">
    <property type="term" value="P:methylation"/>
    <property type="evidence" value="ECO:0007669"/>
    <property type="project" value="UniProtKB-KW"/>
</dbReference>
<dbReference type="Gene3D" id="3.40.50.150">
    <property type="entry name" value="Vaccinia Virus protein VP39"/>
    <property type="match status" value="1"/>
</dbReference>
<dbReference type="Proteomes" id="UP000003688">
    <property type="component" value="Unassembled WGS sequence"/>
</dbReference>
<comment type="caution">
    <text evidence="1">The sequence shown here is derived from an EMBL/GenBank/DDBJ whole genome shotgun (WGS) entry which is preliminary data.</text>
</comment>
<evidence type="ECO:0000313" key="2">
    <source>
        <dbReference type="Proteomes" id="UP000003688"/>
    </source>
</evidence>
<dbReference type="InterPro" id="IPR029063">
    <property type="entry name" value="SAM-dependent_MTases_sf"/>
</dbReference>
<dbReference type="GO" id="GO:0008168">
    <property type="term" value="F:methyltransferase activity"/>
    <property type="evidence" value="ECO:0007669"/>
    <property type="project" value="UniProtKB-KW"/>
</dbReference>
<keyword evidence="2" id="KW-1185">Reference proteome</keyword>
<gene>
    <name evidence="1" type="ORF">Cflav_PD2766</name>
</gene>
<organism evidence="1 2">
    <name type="scientific">Pedosphaera parvula (strain Ellin514)</name>
    <dbReference type="NCBI Taxonomy" id="320771"/>
    <lineage>
        <taxon>Bacteria</taxon>
        <taxon>Pseudomonadati</taxon>
        <taxon>Verrucomicrobiota</taxon>
        <taxon>Pedosphaerae</taxon>
        <taxon>Pedosphaerales</taxon>
        <taxon>Pedosphaeraceae</taxon>
        <taxon>Pedosphaera</taxon>
    </lineage>
</organism>
<evidence type="ECO:0000313" key="1">
    <source>
        <dbReference type="EMBL" id="EEF59962.1"/>
    </source>
</evidence>
<protein>
    <submittedName>
        <fullName evidence="1">Methyltransferase type 11</fullName>
    </submittedName>
</protein>
<sequence>MVSTRQPLKTMAKFIEIPQEYLAEIADDSDRIPRLYYASNYVLRRMFWRRLYSLTSMMNRTLDARESCLDFGGGAGVFLPTLSRSFEKVTLVDLEAHQAKLVKNRYGLDNVEIVQSDAAELDFTSKPFDAAVAADVLEHFKDLSLPIPRLHRWLKPGGVLFTSLPTENWVYVLLRKVFGIEKPWDHYHTAYEVEAQLEKNGFQRIRTSCVPLRFHIAPLFLITAWRRI</sequence>
<dbReference type="AlphaFoldDB" id="B9XJT6"/>
<dbReference type="STRING" id="320771.Cflav_PD2766"/>
<dbReference type="EMBL" id="ABOX02000022">
    <property type="protein sequence ID" value="EEF59962.1"/>
    <property type="molecule type" value="Genomic_DNA"/>
</dbReference>
<dbReference type="PANTHER" id="PTHR43861">
    <property type="entry name" value="TRANS-ACONITATE 2-METHYLTRANSFERASE-RELATED"/>
    <property type="match status" value="1"/>
</dbReference>
<reference evidence="1 2" key="1">
    <citation type="journal article" date="2011" name="J. Bacteriol.">
        <title>Genome sequence of 'Pedosphaera parvula' Ellin514, an aerobic Verrucomicrobial isolate from pasture soil.</title>
        <authorList>
            <person name="Kant R."/>
            <person name="van Passel M.W."/>
            <person name="Sangwan P."/>
            <person name="Palva A."/>
            <person name="Lucas S."/>
            <person name="Copeland A."/>
            <person name="Lapidus A."/>
            <person name="Glavina Del Rio T."/>
            <person name="Dalin E."/>
            <person name="Tice H."/>
            <person name="Bruce D."/>
            <person name="Goodwin L."/>
            <person name="Pitluck S."/>
            <person name="Chertkov O."/>
            <person name="Larimer F.W."/>
            <person name="Land M.L."/>
            <person name="Hauser L."/>
            <person name="Brettin T.S."/>
            <person name="Detter J.C."/>
            <person name="Han S."/>
            <person name="de Vos W.M."/>
            <person name="Janssen P.H."/>
            <person name="Smidt H."/>
        </authorList>
    </citation>
    <scope>NUCLEOTIDE SEQUENCE [LARGE SCALE GENOMIC DNA]</scope>
    <source>
        <strain evidence="1 2">Ellin514</strain>
    </source>
</reference>
<dbReference type="CDD" id="cd02440">
    <property type="entry name" value="AdoMet_MTases"/>
    <property type="match status" value="1"/>
</dbReference>
<dbReference type="Pfam" id="PF13489">
    <property type="entry name" value="Methyltransf_23"/>
    <property type="match status" value="1"/>
</dbReference>
<keyword evidence="1" id="KW-0489">Methyltransferase</keyword>
<accession>B9XJT6</accession>
<keyword evidence="1" id="KW-0808">Transferase</keyword>